<dbReference type="InterPro" id="IPR050680">
    <property type="entry name" value="YpeA/RimI_acetyltransf"/>
</dbReference>
<evidence type="ECO:0000259" key="3">
    <source>
        <dbReference type="PROSITE" id="PS51186"/>
    </source>
</evidence>
<evidence type="ECO:0000313" key="4">
    <source>
        <dbReference type="EMBL" id="RKL66280.1"/>
    </source>
</evidence>
<sequence length="153" mass="18488">MKISQTKDYELVAKLNKHVHVLHADLYPQYFMPYNYKAIKETFKNVFQIPKYTFLLLEDNDEAVGYAWIEMRNYPENVFVKGYRSIYVHQISIAETKQNKGYGSRLMEKIYDIAKSKGIHLVELEYWYDNDAAKEFYEKHNFTNYREFVNKRL</sequence>
<dbReference type="EMBL" id="PDOE01000007">
    <property type="protein sequence ID" value="RKL66280.1"/>
    <property type="molecule type" value="Genomic_DNA"/>
</dbReference>
<dbReference type="Proteomes" id="UP000281498">
    <property type="component" value="Unassembled WGS sequence"/>
</dbReference>
<dbReference type="Gene3D" id="3.40.630.30">
    <property type="match status" value="1"/>
</dbReference>
<dbReference type="GO" id="GO:0016747">
    <property type="term" value="F:acyltransferase activity, transferring groups other than amino-acyl groups"/>
    <property type="evidence" value="ECO:0007669"/>
    <property type="project" value="InterPro"/>
</dbReference>
<dbReference type="OrthoDB" id="360261at2"/>
<keyword evidence="1 4" id="KW-0808">Transferase</keyword>
<gene>
    <name evidence="4" type="ORF">CR203_15405</name>
</gene>
<keyword evidence="5" id="KW-1185">Reference proteome</keyword>
<name>A0A3A9K5Y4_9BACI</name>
<feature type="domain" description="N-acetyltransferase" evidence="3">
    <location>
        <begin position="10"/>
        <end position="153"/>
    </location>
</feature>
<dbReference type="AlphaFoldDB" id="A0A3A9K5Y4"/>
<accession>A0A3A9K5Y4</accession>
<keyword evidence="2" id="KW-0012">Acyltransferase</keyword>
<proteinExistence type="predicted"/>
<dbReference type="PANTHER" id="PTHR43420:SF47">
    <property type="entry name" value="N-ACETYLTRANSFERASE DOMAIN-CONTAINING PROTEIN"/>
    <property type="match status" value="1"/>
</dbReference>
<dbReference type="PROSITE" id="PS51186">
    <property type="entry name" value="GNAT"/>
    <property type="match status" value="1"/>
</dbReference>
<organism evidence="4 5">
    <name type="scientific">Salipaludibacillus neizhouensis</name>
    <dbReference type="NCBI Taxonomy" id="885475"/>
    <lineage>
        <taxon>Bacteria</taxon>
        <taxon>Bacillati</taxon>
        <taxon>Bacillota</taxon>
        <taxon>Bacilli</taxon>
        <taxon>Bacillales</taxon>
        <taxon>Bacillaceae</taxon>
    </lineage>
</organism>
<comment type="caution">
    <text evidence="4">The sequence shown here is derived from an EMBL/GenBank/DDBJ whole genome shotgun (WGS) entry which is preliminary data.</text>
</comment>
<evidence type="ECO:0000256" key="2">
    <source>
        <dbReference type="ARBA" id="ARBA00023315"/>
    </source>
</evidence>
<dbReference type="SUPFAM" id="SSF55729">
    <property type="entry name" value="Acyl-CoA N-acyltransferases (Nat)"/>
    <property type="match status" value="1"/>
</dbReference>
<dbReference type="CDD" id="cd04301">
    <property type="entry name" value="NAT_SF"/>
    <property type="match status" value="1"/>
</dbReference>
<evidence type="ECO:0000256" key="1">
    <source>
        <dbReference type="ARBA" id="ARBA00022679"/>
    </source>
</evidence>
<dbReference type="PANTHER" id="PTHR43420">
    <property type="entry name" value="ACETYLTRANSFERASE"/>
    <property type="match status" value="1"/>
</dbReference>
<protein>
    <submittedName>
        <fullName evidence="4">GNAT family N-acetyltransferase</fullName>
    </submittedName>
</protein>
<dbReference type="InterPro" id="IPR000182">
    <property type="entry name" value="GNAT_dom"/>
</dbReference>
<dbReference type="RefSeq" id="WP_110939061.1">
    <property type="nucleotide sequence ID" value="NZ_PDOE01000007.1"/>
</dbReference>
<evidence type="ECO:0000313" key="5">
    <source>
        <dbReference type="Proteomes" id="UP000281498"/>
    </source>
</evidence>
<dbReference type="Pfam" id="PF00583">
    <property type="entry name" value="Acetyltransf_1"/>
    <property type="match status" value="1"/>
</dbReference>
<reference evidence="4 5" key="1">
    <citation type="submission" date="2017-10" db="EMBL/GenBank/DDBJ databases">
        <title>Bacillus sp. nov., a halophilic bacterium isolated from a Keqin Lake.</title>
        <authorList>
            <person name="Wang H."/>
        </authorList>
    </citation>
    <scope>NUCLEOTIDE SEQUENCE [LARGE SCALE GENOMIC DNA]</scope>
    <source>
        <strain evidence="4 5">KCTC 13187</strain>
    </source>
</reference>
<dbReference type="InterPro" id="IPR016181">
    <property type="entry name" value="Acyl_CoA_acyltransferase"/>
</dbReference>